<evidence type="ECO:0000313" key="1">
    <source>
        <dbReference type="EMBL" id="QOX63689.1"/>
    </source>
</evidence>
<name>A0ACD1ABP7_9FIRM</name>
<sequence>MMNSGALNQKIKVLALSRTDNAYQWICIDSIWAKAEPCFDRKSFQSRRMVKPVKFITRKNGITMSHAILWEDEHCFIINITEIDRMYQEITAVVIEPKLCKVIKTEVHLDAFNRPVLSGVKEISFPGSIVDLPSKRETAKPMSRLELRYLLTVPKEIELQAGELISIGNTDYEVWIPRLSFSDKNQYEIRVRRDV</sequence>
<gene>
    <name evidence="1" type="ORF">FRZ06_10165</name>
</gene>
<organism evidence="1 2">
    <name type="scientific">Anoxybacterium hadale</name>
    <dbReference type="NCBI Taxonomy" id="3408580"/>
    <lineage>
        <taxon>Bacteria</taxon>
        <taxon>Bacillati</taxon>
        <taxon>Bacillota</taxon>
        <taxon>Clostridia</taxon>
        <taxon>Peptostreptococcales</taxon>
        <taxon>Anaerovoracaceae</taxon>
        <taxon>Anoxybacterium</taxon>
    </lineage>
</organism>
<dbReference type="EMBL" id="CP042469">
    <property type="protein sequence ID" value="QOX63689.1"/>
    <property type="molecule type" value="Genomic_DNA"/>
</dbReference>
<keyword evidence="2" id="KW-1185">Reference proteome</keyword>
<protein>
    <submittedName>
        <fullName evidence="1">Uncharacterized protein</fullName>
    </submittedName>
</protein>
<reference evidence="1" key="1">
    <citation type="submission" date="2019-08" db="EMBL/GenBank/DDBJ databases">
        <title>Genome sequence of Clostridiales bacterium MT110.</title>
        <authorList>
            <person name="Cao J."/>
        </authorList>
    </citation>
    <scope>NUCLEOTIDE SEQUENCE</scope>
    <source>
        <strain evidence="1">MT110</strain>
    </source>
</reference>
<evidence type="ECO:0000313" key="2">
    <source>
        <dbReference type="Proteomes" id="UP000594014"/>
    </source>
</evidence>
<accession>A0ACD1ABP7</accession>
<proteinExistence type="predicted"/>
<dbReference type="Proteomes" id="UP000594014">
    <property type="component" value="Chromosome"/>
</dbReference>